<comment type="similarity">
    <text evidence="11">Belongs to the helicase family. DinG subfamily.</text>
</comment>
<evidence type="ECO:0000256" key="4">
    <source>
        <dbReference type="ARBA" id="ARBA00022801"/>
    </source>
</evidence>
<keyword evidence="3" id="KW-0547">Nucleotide-binding</keyword>
<dbReference type="FunFam" id="3.40.50.300:FF:000499">
    <property type="entry name" value="ATP-dependent DNA helicase"/>
    <property type="match status" value="1"/>
</dbReference>
<evidence type="ECO:0000256" key="10">
    <source>
        <dbReference type="ARBA" id="ARBA00023235"/>
    </source>
</evidence>
<keyword evidence="7" id="KW-0408">Iron</keyword>
<evidence type="ECO:0000313" key="16">
    <source>
        <dbReference type="EMBL" id="RCU50585.1"/>
    </source>
</evidence>
<name>A0A368NLC0_9GAMM</name>
<gene>
    <name evidence="16" type="ORF">DU002_08075</name>
</gene>
<evidence type="ECO:0000259" key="15">
    <source>
        <dbReference type="PROSITE" id="PS51193"/>
    </source>
</evidence>
<evidence type="ECO:0000256" key="6">
    <source>
        <dbReference type="ARBA" id="ARBA00022840"/>
    </source>
</evidence>
<dbReference type="InterPro" id="IPR014013">
    <property type="entry name" value="Helic_SF1/SF2_ATP-bd_DinG/Rad3"/>
</dbReference>
<dbReference type="GO" id="GO:0051536">
    <property type="term" value="F:iron-sulfur cluster binding"/>
    <property type="evidence" value="ECO:0007669"/>
    <property type="project" value="UniProtKB-KW"/>
</dbReference>
<dbReference type="PANTHER" id="PTHR11472">
    <property type="entry name" value="DNA REPAIR DEAD HELICASE RAD3/XP-D SUBFAMILY MEMBER"/>
    <property type="match status" value="1"/>
</dbReference>
<keyword evidence="2" id="KW-0479">Metal-binding</keyword>
<evidence type="ECO:0000256" key="2">
    <source>
        <dbReference type="ARBA" id="ARBA00022723"/>
    </source>
</evidence>
<dbReference type="OrthoDB" id="9805194at2"/>
<proteinExistence type="inferred from homology"/>
<dbReference type="Pfam" id="PF06733">
    <property type="entry name" value="DEAD_2"/>
    <property type="match status" value="1"/>
</dbReference>
<keyword evidence="9" id="KW-0238">DNA-binding</keyword>
<dbReference type="EC" id="5.6.2.3" evidence="12"/>
<evidence type="ECO:0000256" key="7">
    <source>
        <dbReference type="ARBA" id="ARBA00023004"/>
    </source>
</evidence>
<dbReference type="Pfam" id="PF00270">
    <property type="entry name" value="DEAD"/>
    <property type="match status" value="1"/>
</dbReference>
<evidence type="ECO:0000256" key="11">
    <source>
        <dbReference type="ARBA" id="ARBA00038058"/>
    </source>
</evidence>
<evidence type="ECO:0000256" key="13">
    <source>
        <dbReference type="ARBA" id="ARBA00048954"/>
    </source>
</evidence>
<dbReference type="Pfam" id="PF13307">
    <property type="entry name" value="Helicase_C_2"/>
    <property type="match status" value="1"/>
</dbReference>
<dbReference type="EMBL" id="QPID01000004">
    <property type="protein sequence ID" value="RCU50585.1"/>
    <property type="molecule type" value="Genomic_DNA"/>
</dbReference>
<dbReference type="SMART" id="SM00491">
    <property type="entry name" value="HELICc2"/>
    <property type="match status" value="1"/>
</dbReference>
<dbReference type="Proteomes" id="UP000252558">
    <property type="component" value="Unassembled WGS sequence"/>
</dbReference>
<sequence>MAEAIGKTIDAKGQLIIEAGTGTGKTFAYLVPAIESEKKVILSTGTKALQEQLFHRDLPLIRDALAKPLDIALLKGRANYLCSYRLEQHLFQQSEIRDPVLIDELVRVKRWSNETENGDIGELADIAEDSRALPYVTSTVDNCLGKDCPDFQKCYLTKARKKAKDADLVVVNHHLFLADMVLKDVGFGELIPDAQLVVFDEAHQLPDIAASYFGETVSSRQIVELAKDLRRVYLTELKDMKQLGKAADMMEKAAADLRLQFGVDPERGNWRVKSQDAGVEMGVERLIDAIGFGYDVMKLAVGRSKELDVLFERGASYKSALAKICNVNELGYSYWYETTKRHVSLHITPLNVAERFSQHMGALKASWVFTSATLQVGDSFEHFSEQLGLKDARTLFLPSPFDYPTQSLLYVPRKLAEPGPKLQAKDLLLAALPQIQASGGRCFFLFTSYRMMNQIADLLPELVDFPVLVQGTAPKRLLLEEFVAAGNAVLLATASFWEGVDVRGDALSCVIIDKLPFAAPDEPLLQARIEDCRLRGGDPFMEVQLPQAVLTLKQGAGRLIRDIHDKGVLMICDGRLVSRRYGQVFLASLPPMPRTRCEDKASQFLRQLGTEEGETESELQA</sequence>
<comment type="catalytic activity">
    <reaction evidence="13">
        <text>ATP + H2O = ADP + phosphate + H(+)</text>
        <dbReference type="Rhea" id="RHEA:13065"/>
        <dbReference type="ChEBI" id="CHEBI:15377"/>
        <dbReference type="ChEBI" id="CHEBI:15378"/>
        <dbReference type="ChEBI" id="CHEBI:30616"/>
        <dbReference type="ChEBI" id="CHEBI:43474"/>
        <dbReference type="ChEBI" id="CHEBI:456216"/>
        <dbReference type="EC" id="5.6.2.3"/>
    </reaction>
</comment>
<keyword evidence="17" id="KW-1185">Reference proteome</keyword>
<evidence type="ECO:0000256" key="3">
    <source>
        <dbReference type="ARBA" id="ARBA00022741"/>
    </source>
</evidence>
<evidence type="ECO:0000256" key="12">
    <source>
        <dbReference type="ARBA" id="ARBA00044969"/>
    </source>
</evidence>
<feature type="domain" description="Helicase ATP-binding" evidence="15">
    <location>
        <begin position="1"/>
        <end position="247"/>
    </location>
</feature>
<dbReference type="AlphaFoldDB" id="A0A368NLC0"/>
<dbReference type="GO" id="GO:0003677">
    <property type="term" value="F:DNA binding"/>
    <property type="evidence" value="ECO:0007669"/>
    <property type="project" value="UniProtKB-KW"/>
</dbReference>
<dbReference type="FunFam" id="3.40.50.300:FF:000466">
    <property type="entry name" value="ATP-dependent DNA helicase"/>
    <property type="match status" value="1"/>
</dbReference>
<dbReference type="GO" id="GO:0043139">
    <property type="term" value="F:5'-3' DNA helicase activity"/>
    <property type="evidence" value="ECO:0007669"/>
    <property type="project" value="UniProtKB-EC"/>
</dbReference>
<comment type="cofactor">
    <cofactor evidence="1">
        <name>[4Fe-4S] cluster</name>
        <dbReference type="ChEBI" id="CHEBI:49883"/>
    </cofactor>
</comment>
<accession>A0A368NLC0</accession>
<evidence type="ECO:0000256" key="5">
    <source>
        <dbReference type="ARBA" id="ARBA00022806"/>
    </source>
</evidence>
<reference evidence="16 17" key="1">
    <citation type="submission" date="2018-07" db="EMBL/GenBank/DDBJ databases">
        <title>Corallincola holothuriorum sp. nov., a new facultative anaerobe isolated from sea cucumber Apostichopus japonicus.</title>
        <authorList>
            <person name="Xia H."/>
        </authorList>
    </citation>
    <scope>NUCLEOTIDE SEQUENCE [LARGE SCALE GENOMIC DNA]</scope>
    <source>
        <strain evidence="16 17">C4</strain>
    </source>
</reference>
<dbReference type="InterPro" id="IPR010614">
    <property type="entry name" value="RAD3-like_helicase_DEAD"/>
</dbReference>
<organism evidence="16 17">
    <name type="scientific">Corallincola holothuriorum</name>
    <dbReference type="NCBI Taxonomy" id="2282215"/>
    <lineage>
        <taxon>Bacteria</taxon>
        <taxon>Pseudomonadati</taxon>
        <taxon>Pseudomonadota</taxon>
        <taxon>Gammaproteobacteria</taxon>
        <taxon>Alteromonadales</taxon>
        <taxon>Psychromonadaceae</taxon>
        <taxon>Corallincola</taxon>
    </lineage>
</organism>
<dbReference type="GO" id="GO:0005524">
    <property type="term" value="F:ATP binding"/>
    <property type="evidence" value="ECO:0007669"/>
    <property type="project" value="UniProtKB-KW"/>
</dbReference>
<dbReference type="InterPro" id="IPR027417">
    <property type="entry name" value="P-loop_NTPase"/>
</dbReference>
<dbReference type="PANTHER" id="PTHR11472:SF34">
    <property type="entry name" value="REGULATOR OF TELOMERE ELONGATION HELICASE 1"/>
    <property type="match status" value="1"/>
</dbReference>
<dbReference type="PROSITE" id="PS51193">
    <property type="entry name" value="HELICASE_ATP_BIND_2"/>
    <property type="match status" value="1"/>
</dbReference>
<evidence type="ECO:0000256" key="9">
    <source>
        <dbReference type="ARBA" id="ARBA00023125"/>
    </source>
</evidence>
<keyword evidence="10" id="KW-0413">Isomerase</keyword>
<keyword evidence="5 16" id="KW-0347">Helicase</keyword>
<dbReference type="InterPro" id="IPR011545">
    <property type="entry name" value="DEAD/DEAH_box_helicase_dom"/>
</dbReference>
<dbReference type="Gene3D" id="3.40.50.300">
    <property type="entry name" value="P-loop containing nucleotide triphosphate hydrolases"/>
    <property type="match status" value="2"/>
</dbReference>
<evidence type="ECO:0000256" key="1">
    <source>
        <dbReference type="ARBA" id="ARBA00001966"/>
    </source>
</evidence>
<dbReference type="GO" id="GO:0046872">
    <property type="term" value="F:metal ion binding"/>
    <property type="evidence" value="ECO:0007669"/>
    <property type="project" value="UniProtKB-KW"/>
</dbReference>
<comment type="caution">
    <text evidence="16">The sequence shown here is derived from an EMBL/GenBank/DDBJ whole genome shotgun (WGS) entry which is preliminary data.</text>
</comment>
<dbReference type="InterPro" id="IPR006555">
    <property type="entry name" value="ATP-dep_Helicase_C"/>
</dbReference>
<evidence type="ECO:0000256" key="8">
    <source>
        <dbReference type="ARBA" id="ARBA00023014"/>
    </source>
</evidence>
<keyword evidence="4" id="KW-0378">Hydrolase</keyword>
<dbReference type="SUPFAM" id="SSF52540">
    <property type="entry name" value="P-loop containing nucleoside triphosphate hydrolases"/>
    <property type="match status" value="2"/>
</dbReference>
<dbReference type="InterPro" id="IPR045028">
    <property type="entry name" value="DinG/Rad3-like"/>
</dbReference>
<keyword evidence="8" id="KW-0411">Iron-sulfur</keyword>
<evidence type="ECO:0000313" key="17">
    <source>
        <dbReference type="Proteomes" id="UP000252558"/>
    </source>
</evidence>
<keyword evidence="6" id="KW-0067">ATP-binding</keyword>
<dbReference type="GO" id="GO:0006281">
    <property type="term" value="P:DNA repair"/>
    <property type="evidence" value="ECO:0007669"/>
    <property type="project" value="TreeGrafter"/>
</dbReference>
<evidence type="ECO:0000256" key="14">
    <source>
        <dbReference type="ARBA" id="ARBA00071792"/>
    </source>
</evidence>
<dbReference type="GO" id="GO:0016818">
    <property type="term" value="F:hydrolase activity, acting on acid anhydrides, in phosphorus-containing anhydrides"/>
    <property type="evidence" value="ECO:0007669"/>
    <property type="project" value="InterPro"/>
</dbReference>
<protein>
    <recommendedName>
        <fullName evidence="14">ATP-dependent DNA helicase YoaA</fullName>
        <ecNumber evidence="12">5.6.2.3</ecNumber>
    </recommendedName>
</protein>